<dbReference type="InterPro" id="IPR011990">
    <property type="entry name" value="TPR-like_helical_dom_sf"/>
</dbReference>
<dbReference type="SMART" id="SM00028">
    <property type="entry name" value="TPR"/>
    <property type="match status" value="5"/>
</dbReference>
<evidence type="ECO:0000313" key="5">
    <source>
        <dbReference type="Proteomes" id="UP001473302"/>
    </source>
</evidence>
<dbReference type="InterPro" id="IPR019734">
    <property type="entry name" value="TPR_rpt"/>
</dbReference>
<accession>A0ABP9YIM1</accession>
<keyword evidence="3" id="KW-0802">TPR repeat</keyword>
<dbReference type="SUPFAM" id="SSF48452">
    <property type="entry name" value="TPR-like"/>
    <property type="match status" value="2"/>
</dbReference>
<dbReference type="EMBL" id="BAABUK010000002">
    <property type="protein sequence ID" value="GAA5806693.1"/>
    <property type="molecule type" value="Genomic_DNA"/>
</dbReference>
<comment type="caution">
    <text evidence="4">The sequence shown here is derived from an EMBL/GenBank/DDBJ whole genome shotgun (WGS) entry which is preliminary data.</text>
</comment>
<evidence type="ECO:0000256" key="2">
    <source>
        <dbReference type="ARBA" id="ARBA00038251"/>
    </source>
</evidence>
<proteinExistence type="inferred from homology"/>
<dbReference type="PROSITE" id="PS50005">
    <property type="entry name" value="TPR"/>
    <property type="match status" value="2"/>
</dbReference>
<dbReference type="PANTHER" id="PTHR23083">
    <property type="entry name" value="TETRATRICOPEPTIDE REPEAT PROTEIN, TPR"/>
    <property type="match status" value="1"/>
</dbReference>
<feature type="repeat" description="TPR" evidence="3">
    <location>
        <begin position="534"/>
        <end position="567"/>
    </location>
</feature>
<feature type="repeat" description="TPR" evidence="3">
    <location>
        <begin position="842"/>
        <end position="875"/>
    </location>
</feature>
<evidence type="ECO:0000313" key="4">
    <source>
        <dbReference type="EMBL" id="GAA5806693.1"/>
    </source>
</evidence>
<evidence type="ECO:0000256" key="3">
    <source>
        <dbReference type="PROSITE-ProRule" id="PRU00339"/>
    </source>
</evidence>
<dbReference type="Gene3D" id="1.25.40.10">
    <property type="entry name" value="Tetratricopeptide repeat domain"/>
    <property type="match status" value="2"/>
</dbReference>
<name>A0ABP9YIM1_9FUNG</name>
<comment type="function">
    <text evidence="1">Involved in endocytosis.</text>
</comment>
<dbReference type="Proteomes" id="UP001473302">
    <property type="component" value="Unassembled WGS sequence"/>
</dbReference>
<evidence type="ECO:0000256" key="1">
    <source>
        <dbReference type="ARBA" id="ARBA00002550"/>
    </source>
</evidence>
<organism evidence="4 5">
    <name type="scientific">Mucor flavus</name>
    <dbReference type="NCBI Taxonomy" id="439312"/>
    <lineage>
        <taxon>Eukaryota</taxon>
        <taxon>Fungi</taxon>
        <taxon>Fungi incertae sedis</taxon>
        <taxon>Mucoromycota</taxon>
        <taxon>Mucoromycotina</taxon>
        <taxon>Mucoromycetes</taxon>
        <taxon>Mucorales</taxon>
        <taxon>Mucorineae</taxon>
        <taxon>Mucoraceae</taxon>
        <taxon>Mucor</taxon>
    </lineage>
</organism>
<reference evidence="4 5" key="1">
    <citation type="submission" date="2024-04" db="EMBL/GenBank/DDBJ databases">
        <title>genome sequences of Mucor flavus KT1a and Helicostylum pulchrum KT1b strains isolated from the surface of a dry-aged beef.</title>
        <authorList>
            <person name="Toyotome T."/>
            <person name="Hosono M."/>
            <person name="Torimaru M."/>
            <person name="Fukuda K."/>
            <person name="Mikami N."/>
        </authorList>
    </citation>
    <scope>NUCLEOTIDE SEQUENCE [LARGE SCALE GENOMIC DNA]</scope>
    <source>
        <strain evidence="4 5">KT1a</strain>
    </source>
</reference>
<dbReference type="InterPro" id="IPR051722">
    <property type="entry name" value="Endocytosis_PI4K-reg_protein"/>
</dbReference>
<gene>
    <name evidence="4" type="ORF">MFLAVUS_000041</name>
</gene>
<keyword evidence="5" id="KW-1185">Reference proteome</keyword>
<dbReference type="PANTHER" id="PTHR23083:SF464">
    <property type="entry name" value="TETRATRICOPEPTIDE REPEAT DOMAIN 7, ISOFORM A"/>
    <property type="match status" value="1"/>
</dbReference>
<sequence length="958" mass="107661">MTLAIVIEKDIDLARCQSNWQAIPELARKFKKHNPNGIVLQQSTLAECSLNQLLSQKQESKHAFMNDTPDQVTLSSRIDPNVLKPIQQQLSFAATDNDGSPETKSYIQMSKVILAQTYFFSGEYLKTIRVLLPLYQQRPEVNSGYAYVLHLQAIVMKAISFELLNENEKALESFNDIVTFVNGNPNLVECGLVEWAEKGLYRATLFALSDRCKKANVPQTMNFVRAYQKTCSSQSTMWRIYKRLVVTRYSSEYLAEIYQAGTYLPPVDYKLTEEANQLSESQYSMAREAYNHQLFSIEIMQLHTVYEKLVFAITHFPESGQVNPLMIDFIERFAKDFDLVGGTEAEKRGFVEVLNRASLRTFNSACVTRHLFHALVKLGDFEEAELALRTYLYLEGLESKSLMDSSRTTALASDRDIPVPDCQVENLEIGQNKFQETQPGQETAENKIGVLTAAVKMYCQELAKGTEAVAMAELAYAVYNEEKCHEFGAQVYRILGVSFGFLASQTFDKECRPEYHEKALRALRKSLELDTQCWETYYQLALQLAEMRDILKAVTMVSQSLQLNPSHLASWHLLTLLCTCPIKESMDQAVKTCELGLGESHTVIKDSWIDFSEDVSQYVLLQMTYTLLVSRVYGAEQASVAQESLFQTFGKILVPELIADSTSNLLHESISQGNARYGMVLSGSLGNIVEPSPVSNSVNRARSTSNASTFTARSVSSFTGRKLHLAEMFDTASVKSGQGKSGSKPSLLDPKSLLRKDMSYAGTTGSLGSFQSIASSTHPTLLENADGLCRPTTLAKLQHQRSCKMLCDLWLLSAESFLQHGKIDEALKAVGEAENVDWTTHAGVWCLLGRIRLVQKQYKKAIVAFEKGLVTKPNDVECRVWLAKTHLDLGDVEIAEGILENVTLENGWDNSLAWFYLGEIYRMTDRTERTKHCFFYALELESTTPVQSFTILPRFANS</sequence>
<comment type="similarity">
    <text evidence="2">Belongs to the YPP1 family.</text>
</comment>
<protein>
    <submittedName>
        <fullName evidence="4">Uncharacterized protein</fullName>
    </submittedName>
</protein>